<evidence type="ECO:0008006" key="3">
    <source>
        <dbReference type="Google" id="ProtNLM"/>
    </source>
</evidence>
<dbReference type="RefSeq" id="WP_097806081.1">
    <property type="nucleotide sequence ID" value="NZ_FXYH01000015.1"/>
</dbReference>
<evidence type="ECO:0000313" key="2">
    <source>
        <dbReference type="Proteomes" id="UP000220836"/>
    </source>
</evidence>
<dbReference type="Proteomes" id="UP000220836">
    <property type="component" value="Unassembled WGS sequence"/>
</dbReference>
<sequence>MTNTLAYVALDALKVPQAEGAPNWLHLLPPQGKPFGASDGRGPWPYNAKALIAASFAASGPSLLIDINHYTLRAGP</sequence>
<reference evidence="1 2" key="1">
    <citation type="submission" date="2017-05" db="EMBL/GenBank/DDBJ databases">
        <authorList>
            <person name="Song R."/>
            <person name="Chenine A.L."/>
            <person name="Ruprecht R.M."/>
        </authorList>
    </citation>
    <scope>NUCLEOTIDE SEQUENCE [LARGE SCALE GENOMIC DNA]</scope>
    <source>
        <strain evidence="1 2">CECT 8663</strain>
    </source>
</reference>
<protein>
    <recommendedName>
        <fullName evidence="3">Mu-like prophage I protein</fullName>
    </recommendedName>
</protein>
<name>A0A238KYF8_9RHOB</name>
<accession>A0A238KYF8</accession>
<proteinExistence type="predicted"/>
<dbReference type="OrthoDB" id="7306769at2"/>
<keyword evidence="2" id="KW-1185">Reference proteome</keyword>
<evidence type="ECO:0000313" key="1">
    <source>
        <dbReference type="EMBL" id="SMX47728.1"/>
    </source>
</evidence>
<organism evidence="1 2">
    <name type="scientific">Pelagimonas varians</name>
    <dbReference type="NCBI Taxonomy" id="696760"/>
    <lineage>
        <taxon>Bacteria</taxon>
        <taxon>Pseudomonadati</taxon>
        <taxon>Pseudomonadota</taxon>
        <taxon>Alphaproteobacteria</taxon>
        <taxon>Rhodobacterales</taxon>
        <taxon>Roseobacteraceae</taxon>
        <taxon>Pelagimonas</taxon>
    </lineage>
</organism>
<dbReference type="AlphaFoldDB" id="A0A238KYF8"/>
<dbReference type="EMBL" id="FXYH01000015">
    <property type="protein sequence ID" value="SMX47728.1"/>
    <property type="molecule type" value="Genomic_DNA"/>
</dbReference>
<gene>
    <name evidence="1" type="ORF">PEV8663_03625</name>
</gene>